<dbReference type="SUPFAM" id="SSF102114">
    <property type="entry name" value="Radical SAM enzymes"/>
    <property type="match status" value="1"/>
</dbReference>
<dbReference type="InterPro" id="IPR006638">
    <property type="entry name" value="Elp3/MiaA/NifB-like_rSAM"/>
</dbReference>
<dbReference type="SMART" id="SM00729">
    <property type="entry name" value="Elp3"/>
    <property type="match status" value="1"/>
</dbReference>
<dbReference type="SFLD" id="SFLDG01065">
    <property type="entry name" value="anaerobic_coproporphyrinogen-I"/>
    <property type="match status" value="1"/>
</dbReference>
<accession>A0A1M4ZEC2</accession>
<dbReference type="SFLD" id="SFLDF00310">
    <property type="entry name" value="oxygen-independent_coproporphy"/>
    <property type="match status" value="1"/>
</dbReference>
<dbReference type="PANTHER" id="PTHR13932:SF1">
    <property type="entry name" value="OXYGEN-INDEPENDENT COPROPORPHYRINOGEN-III OXIDASE-LIKE PROTEIN HEMZ"/>
    <property type="match status" value="1"/>
</dbReference>
<keyword evidence="3" id="KW-1185">Reference proteome</keyword>
<dbReference type="NCBIfam" id="TIGR03994">
    <property type="entry name" value="rSAM_HemZ"/>
    <property type="match status" value="1"/>
</dbReference>
<dbReference type="RefSeq" id="WP_072977825.1">
    <property type="nucleotide sequence ID" value="NZ_FQTY01000024.1"/>
</dbReference>
<dbReference type="CDD" id="cd01335">
    <property type="entry name" value="Radical_SAM"/>
    <property type="match status" value="1"/>
</dbReference>
<dbReference type="PROSITE" id="PS51918">
    <property type="entry name" value="RADICAL_SAM"/>
    <property type="match status" value="1"/>
</dbReference>
<dbReference type="GO" id="GO:0006779">
    <property type="term" value="P:porphyrin-containing compound biosynthetic process"/>
    <property type="evidence" value="ECO:0007669"/>
    <property type="project" value="TreeGrafter"/>
</dbReference>
<dbReference type="STRING" id="1123404.SAMN02745784_03016"/>
<dbReference type="InterPro" id="IPR007197">
    <property type="entry name" value="rSAM"/>
</dbReference>
<name>A0A1M4ZEC2_9FIRM</name>
<dbReference type="GeneID" id="90995250"/>
<evidence type="ECO:0000259" key="1">
    <source>
        <dbReference type="PROSITE" id="PS51918"/>
    </source>
</evidence>
<dbReference type="Gene3D" id="3.80.30.20">
    <property type="entry name" value="tm_1862 like domain"/>
    <property type="match status" value="1"/>
</dbReference>
<dbReference type="InterPro" id="IPR058240">
    <property type="entry name" value="rSAM_sf"/>
</dbReference>
<dbReference type="InterPro" id="IPR023995">
    <property type="entry name" value="HemZ"/>
</dbReference>
<dbReference type="InterPro" id="IPR034505">
    <property type="entry name" value="Coproporphyrinogen-III_oxidase"/>
</dbReference>
<reference evidence="3" key="1">
    <citation type="submission" date="2016-11" db="EMBL/GenBank/DDBJ databases">
        <authorList>
            <person name="Varghese N."/>
            <person name="Submissions S."/>
        </authorList>
    </citation>
    <scope>NUCLEOTIDE SEQUENCE [LARGE SCALE GENOMIC DNA]</scope>
    <source>
        <strain evidence="3">DSM 18095</strain>
    </source>
</reference>
<dbReference type="SFLD" id="SFLDG01082">
    <property type="entry name" value="B12-binding_domain_containing"/>
    <property type="match status" value="1"/>
</dbReference>
<sequence>MIKLLLINHETRYELVELIRVFFPGQEVISIDTKNDYIGEGILIVNSLYEENGIKFATTSLYINDVLVKQSTENIELIEIYGRSIDKYIRIGIKKSLYNTLISLNEAKIPWGILTGIRPVKIVHELLDRNIDDNEIIRVLTEEYKLYIDKAKLILNIGKKQRKYIEPLNKDKYSLYISIPFCPTRCLYCSFPALPIGRYENHIKEYISKLIYEINNISKMMKGKNINTVYIGGGTPTAIPPTELEKVIHCIYNNFGQKDIKEFTVEAGRPDTITEDYLRMLNKNNIRRISINPQTMNDGTLKLIGRQHKTEDIIKTFKLAKEIGFDIINMDLIIGLPGEDILHVKKTLEEIKRLDPENLTVHTLSVKRGSKFRDTIDKYSLQPQNILSTMLNETMEYSKDMGLEPYYLYRQKQILGNFENVGYCKPKMECIYNIAMMEEKETIMAAGMGSVSKIFFPEENRIERVPNFKDLKEYVERIDELVENKKVKLEGS</sequence>
<proteinExistence type="predicted"/>
<dbReference type="PANTHER" id="PTHR13932">
    <property type="entry name" value="COPROPORPHYRINIGEN III OXIDASE"/>
    <property type="match status" value="1"/>
</dbReference>
<gene>
    <name evidence="2" type="ORF">SAMN02745784_03016</name>
</gene>
<dbReference type="GO" id="GO:0003824">
    <property type="term" value="F:catalytic activity"/>
    <property type="evidence" value="ECO:0007669"/>
    <property type="project" value="InterPro"/>
</dbReference>
<evidence type="ECO:0000313" key="3">
    <source>
        <dbReference type="Proteomes" id="UP000184114"/>
    </source>
</evidence>
<organism evidence="2 3">
    <name type="scientific">Tissierella praeacuta DSM 18095</name>
    <dbReference type="NCBI Taxonomy" id="1123404"/>
    <lineage>
        <taxon>Bacteria</taxon>
        <taxon>Bacillati</taxon>
        <taxon>Bacillota</taxon>
        <taxon>Tissierellia</taxon>
        <taxon>Tissierellales</taxon>
        <taxon>Tissierellaceae</taxon>
        <taxon>Tissierella</taxon>
    </lineage>
</organism>
<dbReference type="Proteomes" id="UP000184114">
    <property type="component" value="Unassembled WGS sequence"/>
</dbReference>
<dbReference type="Pfam" id="PF04055">
    <property type="entry name" value="Radical_SAM"/>
    <property type="match status" value="1"/>
</dbReference>
<dbReference type="InterPro" id="IPR023404">
    <property type="entry name" value="rSAM_horseshoe"/>
</dbReference>
<dbReference type="EMBL" id="FQTY01000024">
    <property type="protein sequence ID" value="SHF16305.1"/>
    <property type="molecule type" value="Genomic_DNA"/>
</dbReference>
<evidence type="ECO:0000313" key="2">
    <source>
        <dbReference type="EMBL" id="SHF16305.1"/>
    </source>
</evidence>
<feature type="domain" description="Radical SAM core" evidence="1">
    <location>
        <begin position="167"/>
        <end position="404"/>
    </location>
</feature>
<dbReference type="SFLD" id="SFLDS00029">
    <property type="entry name" value="Radical_SAM"/>
    <property type="match status" value="1"/>
</dbReference>
<dbReference type="GO" id="GO:0005737">
    <property type="term" value="C:cytoplasm"/>
    <property type="evidence" value="ECO:0007669"/>
    <property type="project" value="TreeGrafter"/>
</dbReference>
<protein>
    <submittedName>
        <fullName evidence="2">Oxygen-independent coproporphyrinogen-3 oxidase</fullName>
    </submittedName>
</protein>
<dbReference type="GO" id="GO:0051539">
    <property type="term" value="F:4 iron, 4 sulfur cluster binding"/>
    <property type="evidence" value="ECO:0007669"/>
    <property type="project" value="TreeGrafter"/>
</dbReference>
<dbReference type="AlphaFoldDB" id="A0A1M4ZEC2"/>